<comment type="similarity">
    <text evidence="2 14 16">Belongs to the TonB-dependent receptor family.</text>
</comment>
<dbReference type="CDD" id="cd01347">
    <property type="entry name" value="ligand_gated_channel"/>
    <property type="match status" value="1"/>
</dbReference>
<evidence type="ECO:0000256" key="10">
    <source>
        <dbReference type="ARBA" id="ARBA00023077"/>
    </source>
</evidence>
<evidence type="ECO:0000256" key="16">
    <source>
        <dbReference type="RuleBase" id="RU003357"/>
    </source>
</evidence>
<dbReference type="InterPro" id="IPR012910">
    <property type="entry name" value="Plug_dom"/>
</dbReference>
<gene>
    <name evidence="21" type="ORF">HB776_04695</name>
</gene>
<dbReference type="InterPro" id="IPR037066">
    <property type="entry name" value="Plug_dom_sf"/>
</dbReference>
<dbReference type="PROSITE" id="PS52016">
    <property type="entry name" value="TONB_DEPENDENT_REC_3"/>
    <property type="match status" value="1"/>
</dbReference>
<evidence type="ECO:0000256" key="9">
    <source>
        <dbReference type="ARBA" id="ARBA00023065"/>
    </source>
</evidence>
<evidence type="ECO:0000256" key="17">
    <source>
        <dbReference type="SAM" id="MobiDB-lite"/>
    </source>
</evidence>
<dbReference type="GO" id="GO:0015344">
    <property type="term" value="F:siderophore uptake transmembrane transporter activity"/>
    <property type="evidence" value="ECO:0007669"/>
    <property type="project" value="TreeGrafter"/>
</dbReference>
<keyword evidence="3 14" id="KW-0813">Transport</keyword>
<evidence type="ECO:0000256" key="12">
    <source>
        <dbReference type="ARBA" id="ARBA00023170"/>
    </source>
</evidence>
<evidence type="ECO:0000256" key="1">
    <source>
        <dbReference type="ARBA" id="ARBA00004571"/>
    </source>
</evidence>
<dbReference type="GO" id="GO:0038023">
    <property type="term" value="F:signaling receptor activity"/>
    <property type="evidence" value="ECO:0007669"/>
    <property type="project" value="InterPro"/>
</dbReference>
<protein>
    <submittedName>
        <fullName evidence="21">TonB-dependent siderophore receptor</fullName>
    </submittedName>
</protein>
<evidence type="ECO:0000256" key="18">
    <source>
        <dbReference type="SAM" id="SignalP"/>
    </source>
</evidence>
<evidence type="ECO:0000256" key="13">
    <source>
        <dbReference type="ARBA" id="ARBA00023237"/>
    </source>
</evidence>
<comment type="subcellular location">
    <subcellularLocation>
        <location evidence="1 14">Cell outer membrane</location>
        <topology evidence="1 14">Multi-pass membrane protein</topology>
    </subcellularLocation>
</comment>
<accession>A0A7G6TV28</accession>
<keyword evidence="12 21" id="KW-0675">Receptor</keyword>
<feature type="region of interest" description="Disordered" evidence="17">
    <location>
        <begin position="55"/>
        <end position="82"/>
    </location>
</feature>
<dbReference type="GO" id="GO:0009279">
    <property type="term" value="C:cell outer membrane"/>
    <property type="evidence" value="ECO:0007669"/>
    <property type="project" value="UniProtKB-SubCell"/>
</dbReference>
<dbReference type="AlphaFoldDB" id="A0A7G6TV28"/>
<dbReference type="Gene3D" id="2.170.130.10">
    <property type="entry name" value="TonB-dependent receptor, plug domain"/>
    <property type="match status" value="1"/>
</dbReference>
<feature type="short sequence motif" description="TonB C-terminal box" evidence="15">
    <location>
        <begin position="736"/>
        <end position="753"/>
    </location>
</feature>
<feature type="domain" description="TonB-dependent receptor-like beta-barrel" evidence="19">
    <location>
        <begin position="314"/>
        <end position="722"/>
    </location>
</feature>
<keyword evidence="8" id="KW-0408">Iron</keyword>
<evidence type="ECO:0000256" key="6">
    <source>
        <dbReference type="ARBA" id="ARBA00022692"/>
    </source>
</evidence>
<dbReference type="Pfam" id="PF07715">
    <property type="entry name" value="Plug"/>
    <property type="match status" value="1"/>
</dbReference>
<keyword evidence="10 16" id="KW-0798">TonB box</keyword>
<keyword evidence="9" id="KW-0406">Ion transport</keyword>
<feature type="chain" id="PRO_5029013053" evidence="18">
    <location>
        <begin position="21"/>
        <end position="753"/>
    </location>
</feature>
<keyword evidence="13 14" id="KW-0998">Cell outer membrane</keyword>
<reference evidence="22" key="1">
    <citation type="journal article" date="2020" name="Mol. Plant Microbe">
        <title>Rhizobial microsymbionts of the narrowly endemic Oxytropis species growing in Kamchatka are characterized by significant genetic diversity and possess a set of genes that are associated with T3SS and T6SS secretion systems and can affect the development of symbiosis.</title>
        <authorList>
            <person name="Safronova V."/>
            <person name="Guro P."/>
            <person name="Sazanova A."/>
            <person name="Kuznetsova I."/>
            <person name="Belimov A."/>
            <person name="Yakubov V."/>
            <person name="Chirak E."/>
            <person name="Afonin A."/>
            <person name="Gogolev Y."/>
            <person name="Andronov E."/>
            <person name="Tikhonovich I."/>
        </authorList>
    </citation>
    <scope>NUCLEOTIDE SEQUENCE [LARGE SCALE GENOMIC DNA]</scope>
    <source>
        <strain evidence="22">581</strain>
    </source>
</reference>
<evidence type="ECO:0000256" key="11">
    <source>
        <dbReference type="ARBA" id="ARBA00023136"/>
    </source>
</evidence>
<dbReference type="InterPro" id="IPR000531">
    <property type="entry name" value="Beta-barrel_TonB"/>
</dbReference>
<evidence type="ECO:0000256" key="14">
    <source>
        <dbReference type="PROSITE-ProRule" id="PRU01360"/>
    </source>
</evidence>
<evidence type="ECO:0000313" key="22">
    <source>
        <dbReference type="Proteomes" id="UP000515291"/>
    </source>
</evidence>
<dbReference type="PANTHER" id="PTHR32552">
    <property type="entry name" value="FERRICHROME IRON RECEPTOR-RELATED"/>
    <property type="match status" value="1"/>
</dbReference>
<evidence type="ECO:0000259" key="19">
    <source>
        <dbReference type="Pfam" id="PF00593"/>
    </source>
</evidence>
<dbReference type="Gene3D" id="2.40.170.20">
    <property type="entry name" value="TonB-dependent receptor, beta-barrel domain"/>
    <property type="match status" value="1"/>
</dbReference>
<evidence type="ECO:0000256" key="7">
    <source>
        <dbReference type="ARBA" id="ARBA00022729"/>
    </source>
</evidence>
<name>A0A7G6TV28_9BRAD</name>
<evidence type="ECO:0000313" key="21">
    <source>
        <dbReference type="EMBL" id="QND70610.1"/>
    </source>
</evidence>
<dbReference type="InterPro" id="IPR010917">
    <property type="entry name" value="TonB_rcpt_CS"/>
</dbReference>
<sequence length="753" mass="81289">MTRRTTLHKKPLLAAVSAFALLLDADATVVAQTSQALPAVEVHAPTPRAVRRVAPRRNAAVTPRATPRPVERRTPTTPPTGMIGSLPAAYAGGQVASGSQVGLLGNRGVMDTPFNQTSYTAQTIQDQQARKLDDVFANDPSVRVTVPRLSGFDQLNIRGFSVSSTAYGLNGLYGIASAFSLSSLSAIERVEVLKGPSALLNGMPPGGGGVGGSVNLVTKRAGDVPLAQITNTYSSRSQFGTQLDVGQRFGEFKEFGVRFNGSYKDGATELANQNQEVGNAFVGLDYRGERVRLSADIGYENNNATAMTRFVDLGNLTALPAAPDARANYMPNWGFWNSESRYALVQGEVDITENLTAYAQAGIGTSNTRYLYSDIRMDSLNGNFNGTPRRNNQKHERTAAQAGFRANVDTGPINHSINFNVATAEAETGILNVSGALFRSNLYNPRQSPFPNVDVGAPRKTSGTDQSSFGVADTMSIWNNRIQLTVGVRHQYVDSESFAMGTGTRTGGYDASATTPAYALVIKPLENVSVYANYIEALETGSIVGESFANAGQVLPPYRSTQHEMGVKIDWGRITTTVSAFDIMRPFQIVDRPTNTVSQGGESRNRGVEINAFGEVTEGLRLLGGVMFLDARQEKTERGTYDGLRTFNVPDTQFNLGGEWDVPFLRGLTVTGRAIHTGGYFTDQANKVSGGSWTRYDAGARYTFASPWSSKPVVIRFSVENLLDSNYWQAATNDGYVILGAPRTYLVSTTFNF</sequence>
<evidence type="ECO:0000256" key="15">
    <source>
        <dbReference type="PROSITE-ProRule" id="PRU10144"/>
    </source>
</evidence>
<keyword evidence="11 14" id="KW-0472">Membrane</keyword>
<dbReference type="NCBIfam" id="TIGR01783">
    <property type="entry name" value="TonB-siderophor"/>
    <property type="match status" value="1"/>
</dbReference>
<dbReference type="Pfam" id="PF00593">
    <property type="entry name" value="TonB_dep_Rec_b-barrel"/>
    <property type="match status" value="1"/>
</dbReference>
<keyword evidence="4 14" id="KW-1134">Transmembrane beta strand</keyword>
<keyword evidence="5" id="KW-0410">Iron transport</keyword>
<dbReference type="InterPro" id="IPR010105">
    <property type="entry name" value="TonB_sidphr_rcpt"/>
</dbReference>
<dbReference type="InterPro" id="IPR039426">
    <property type="entry name" value="TonB-dep_rcpt-like"/>
</dbReference>
<dbReference type="Proteomes" id="UP000515291">
    <property type="component" value="Chromosome"/>
</dbReference>
<organism evidence="21 22">
    <name type="scientific">Tardiphaga robiniae</name>
    <dbReference type="NCBI Taxonomy" id="943830"/>
    <lineage>
        <taxon>Bacteria</taxon>
        <taxon>Pseudomonadati</taxon>
        <taxon>Pseudomonadota</taxon>
        <taxon>Alphaproteobacteria</taxon>
        <taxon>Hyphomicrobiales</taxon>
        <taxon>Nitrobacteraceae</taxon>
        <taxon>Tardiphaga</taxon>
    </lineage>
</organism>
<keyword evidence="7 18" id="KW-0732">Signal</keyword>
<dbReference type="PROSITE" id="PS01156">
    <property type="entry name" value="TONB_DEPENDENT_REC_2"/>
    <property type="match status" value="1"/>
</dbReference>
<dbReference type="GO" id="GO:0015891">
    <property type="term" value="P:siderophore transport"/>
    <property type="evidence" value="ECO:0007669"/>
    <property type="project" value="InterPro"/>
</dbReference>
<evidence type="ECO:0000256" key="3">
    <source>
        <dbReference type="ARBA" id="ARBA00022448"/>
    </source>
</evidence>
<dbReference type="SUPFAM" id="SSF56935">
    <property type="entry name" value="Porins"/>
    <property type="match status" value="1"/>
</dbReference>
<dbReference type="EMBL" id="CP050292">
    <property type="protein sequence ID" value="QND70610.1"/>
    <property type="molecule type" value="Genomic_DNA"/>
</dbReference>
<evidence type="ECO:0000256" key="5">
    <source>
        <dbReference type="ARBA" id="ARBA00022496"/>
    </source>
</evidence>
<dbReference type="InterPro" id="IPR036942">
    <property type="entry name" value="Beta-barrel_TonB_sf"/>
</dbReference>
<feature type="compositionally biased region" description="Low complexity" evidence="17">
    <location>
        <begin position="56"/>
        <end position="68"/>
    </location>
</feature>
<feature type="domain" description="TonB-dependent receptor plug" evidence="20">
    <location>
        <begin position="109"/>
        <end position="207"/>
    </location>
</feature>
<feature type="signal peptide" evidence="18">
    <location>
        <begin position="1"/>
        <end position="20"/>
    </location>
</feature>
<dbReference type="KEGG" id="trb:HB776_04695"/>
<evidence type="ECO:0000256" key="2">
    <source>
        <dbReference type="ARBA" id="ARBA00009810"/>
    </source>
</evidence>
<keyword evidence="6 14" id="KW-0812">Transmembrane</keyword>
<proteinExistence type="inferred from homology"/>
<evidence type="ECO:0000256" key="4">
    <source>
        <dbReference type="ARBA" id="ARBA00022452"/>
    </source>
</evidence>
<evidence type="ECO:0000256" key="8">
    <source>
        <dbReference type="ARBA" id="ARBA00023004"/>
    </source>
</evidence>
<dbReference type="PANTHER" id="PTHR32552:SF82">
    <property type="entry name" value="FCUA PROTEIN"/>
    <property type="match status" value="1"/>
</dbReference>
<evidence type="ECO:0000259" key="20">
    <source>
        <dbReference type="Pfam" id="PF07715"/>
    </source>
</evidence>
<feature type="region of interest" description="Disordered" evidence="17">
    <location>
        <begin position="449"/>
        <end position="468"/>
    </location>
</feature>